<feature type="repeat" description="RCC1" evidence="7">
    <location>
        <begin position="55"/>
        <end position="112"/>
    </location>
</feature>
<evidence type="ECO:0000313" key="10">
    <source>
        <dbReference type="Proteomes" id="UP001153620"/>
    </source>
</evidence>
<evidence type="ECO:0000256" key="1">
    <source>
        <dbReference type="ARBA" id="ARBA00004496"/>
    </source>
</evidence>
<dbReference type="GO" id="GO:0009966">
    <property type="term" value="P:regulation of signal transduction"/>
    <property type="evidence" value="ECO:0007669"/>
    <property type="project" value="UniProtKB-ARBA"/>
</dbReference>
<dbReference type="PROSITE" id="PS50012">
    <property type="entry name" value="RCC1_3"/>
    <property type="match status" value="7"/>
</dbReference>
<dbReference type="Gene3D" id="3.30.2410.10">
    <property type="entry name" value="Hect, E3 ligase catalytic domain"/>
    <property type="match status" value="1"/>
</dbReference>
<evidence type="ECO:0000256" key="2">
    <source>
        <dbReference type="ARBA" id="ARBA00022490"/>
    </source>
</evidence>
<evidence type="ECO:0000256" key="4">
    <source>
        <dbReference type="ARBA" id="ARBA00022737"/>
    </source>
</evidence>
<feature type="repeat" description="RCC1" evidence="7">
    <location>
        <begin position="327"/>
        <end position="388"/>
    </location>
</feature>
<evidence type="ECO:0000259" key="8">
    <source>
        <dbReference type="PROSITE" id="PS50237"/>
    </source>
</evidence>
<keyword evidence="4" id="KW-0677">Repeat</keyword>
<proteinExistence type="predicted"/>
<dbReference type="SUPFAM" id="SSF56204">
    <property type="entry name" value="Hect, E3 ligase catalytic domain"/>
    <property type="match status" value="1"/>
</dbReference>
<dbReference type="PROSITE" id="PS00626">
    <property type="entry name" value="RCC1_2"/>
    <property type="match status" value="3"/>
</dbReference>
<feature type="repeat" description="RCC1" evidence="7">
    <location>
        <begin position="1"/>
        <end position="54"/>
    </location>
</feature>
<dbReference type="InterPro" id="IPR058923">
    <property type="entry name" value="RCC1-like_dom"/>
</dbReference>
<dbReference type="AlphaFoldDB" id="A0A9N9RX72"/>
<feature type="repeat" description="RCC1" evidence="7">
    <location>
        <begin position="113"/>
        <end position="168"/>
    </location>
</feature>
<reference evidence="9" key="1">
    <citation type="submission" date="2022-01" db="EMBL/GenBank/DDBJ databases">
        <authorList>
            <person name="King R."/>
        </authorList>
    </citation>
    <scope>NUCLEOTIDE SEQUENCE</scope>
</reference>
<evidence type="ECO:0000256" key="5">
    <source>
        <dbReference type="ARBA" id="ARBA00022786"/>
    </source>
</evidence>
<dbReference type="GO" id="GO:0004842">
    <property type="term" value="F:ubiquitin-protein transferase activity"/>
    <property type="evidence" value="ECO:0007669"/>
    <property type="project" value="InterPro"/>
</dbReference>
<dbReference type="PRINTS" id="PR00633">
    <property type="entry name" value="RCCNDNSATION"/>
</dbReference>
<dbReference type="Pfam" id="PF25390">
    <property type="entry name" value="WD40_RLD"/>
    <property type="match status" value="1"/>
</dbReference>
<dbReference type="SUPFAM" id="SSF50985">
    <property type="entry name" value="RCC1/BLIP-II"/>
    <property type="match status" value="1"/>
</dbReference>
<dbReference type="EMBL" id="OU895878">
    <property type="protein sequence ID" value="CAG9805245.1"/>
    <property type="molecule type" value="Genomic_DNA"/>
</dbReference>
<keyword evidence="3" id="KW-0808">Transferase</keyword>
<dbReference type="GO" id="GO:0005737">
    <property type="term" value="C:cytoplasm"/>
    <property type="evidence" value="ECO:0007669"/>
    <property type="project" value="UniProtKB-SubCell"/>
</dbReference>
<dbReference type="InterPro" id="IPR035983">
    <property type="entry name" value="Hect_E3_ubiquitin_ligase"/>
</dbReference>
<dbReference type="InterPro" id="IPR009091">
    <property type="entry name" value="RCC1/BLIP-II"/>
</dbReference>
<feature type="active site" description="Glycyl thioester intermediate" evidence="6">
    <location>
        <position position="1017"/>
    </location>
</feature>
<keyword evidence="5 6" id="KW-0833">Ubl conjugation pathway</keyword>
<dbReference type="FunFam" id="3.30.2160.10:FF:000004">
    <property type="entry name" value="probable E3 ubiquitin-protein ligase HERC4 isoform X1"/>
    <property type="match status" value="1"/>
</dbReference>
<feature type="repeat" description="RCC1" evidence="7">
    <location>
        <begin position="169"/>
        <end position="221"/>
    </location>
</feature>
<dbReference type="InterPro" id="IPR000569">
    <property type="entry name" value="HECT_dom"/>
</dbReference>
<comment type="subcellular location">
    <subcellularLocation>
        <location evidence="1">Cytoplasm</location>
    </subcellularLocation>
</comment>
<name>A0A9N9RX72_9DIPT</name>
<dbReference type="Pfam" id="PF00632">
    <property type="entry name" value="HECT"/>
    <property type="match status" value="1"/>
</dbReference>
<dbReference type="PROSITE" id="PS50237">
    <property type="entry name" value="HECT"/>
    <property type="match status" value="1"/>
</dbReference>
<evidence type="ECO:0000256" key="3">
    <source>
        <dbReference type="ARBA" id="ARBA00022679"/>
    </source>
</evidence>
<dbReference type="Gene3D" id="3.90.1750.10">
    <property type="entry name" value="Hect, E3 ligase catalytic domains"/>
    <property type="match status" value="1"/>
</dbReference>
<dbReference type="InterPro" id="IPR000408">
    <property type="entry name" value="Reg_chr_condens"/>
</dbReference>
<dbReference type="SMART" id="SM00119">
    <property type="entry name" value="HECTc"/>
    <property type="match status" value="1"/>
</dbReference>
<dbReference type="FunFam" id="3.30.2410.10:FF:000003">
    <property type="entry name" value="probable E3 ubiquitin-protein ligase HERC4 isoform X1"/>
    <property type="match status" value="1"/>
</dbReference>
<dbReference type="PANTHER" id="PTHR45622:SF76">
    <property type="entry name" value="HECT AND RLD DOMAIN CONTAINING E3 UBIQUITIN LIGASE 4, ISOFORM C"/>
    <property type="match status" value="1"/>
</dbReference>
<dbReference type="InterPro" id="IPR051709">
    <property type="entry name" value="Ub-ligase/GTPase-reg"/>
</dbReference>
<feature type="repeat" description="RCC1" evidence="7">
    <location>
        <begin position="222"/>
        <end position="273"/>
    </location>
</feature>
<dbReference type="Gene3D" id="2.130.10.30">
    <property type="entry name" value="Regulator of chromosome condensation 1/beta-lactamase-inhibitor protein II"/>
    <property type="match status" value="2"/>
</dbReference>
<dbReference type="CDD" id="cd00078">
    <property type="entry name" value="HECTc"/>
    <property type="match status" value="1"/>
</dbReference>
<feature type="repeat" description="RCC1" evidence="7">
    <location>
        <begin position="274"/>
        <end position="325"/>
    </location>
</feature>
<organism evidence="9 10">
    <name type="scientific">Chironomus riparius</name>
    <dbReference type="NCBI Taxonomy" id="315576"/>
    <lineage>
        <taxon>Eukaryota</taxon>
        <taxon>Metazoa</taxon>
        <taxon>Ecdysozoa</taxon>
        <taxon>Arthropoda</taxon>
        <taxon>Hexapoda</taxon>
        <taxon>Insecta</taxon>
        <taxon>Pterygota</taxon>
        <taxon>Neoptera</taxon>
        <taxon>Endopterygota</taxon>
        <taxon>Diptera</taxon>
        <taxon>Nematocera</taxon>
        <taxon>Chironomoidea</taxon>
        <taxon>Chironomidae</taxon>
        <taxon>Chironominae</taxon>
        <taxon>Chironomus</taxon>
    </lineage>
</organism>
<keyword evidence="2" id="KW-0963">Cytoplasm</keyword>
<dbReference type="Proteomes" id="UP001153620">
    <property type="component" value="Chromosome 2"/>
</dbReference>
<keyword evidence="10" id="KW-1185">Reference proteome</keyword>
<reference evidence="9" key="2">
    <citation type="submission" date="2022-10" db="EMBL/GenBank/DDBJ databases">
        <authorList>
            <consortium name="ENA_rothamsted_submissions"/>
            <consortium name="culmorum"/>
            <person name="King R."/>
        </authorList>
    </citation>
    <scope>NUCLEOTIDE SEQUENCE</scope>
</reference>
<sequence length="1049" mass="118879">MALYVWGSDVNNELGLSSDDIESYNTPQRMQWEESENLKQAALGGQHTLLLTNSGKVFSCGDNEFGQLGITRQESSRKRPRMLQFQLIEALENYNITQICCGFQHSAAINEWGQIFVWGLNTLGQCGYSDNNTSVDFLQTPKIVKSLATKHIVQIACGQFHTLALTNAGELYSFGSNSYGQCGLGYETEKVTMPTLVKSLLGIPIAMVICGANHSFVISKSGSIFGFGKNLFGQLGLADTVNKPFPTPLRTLRAQNVRYISCGDDFSVFLTLDGGVFSCGSSAFGQLGHGSYGNELLPKKVLELMGSTVNQIACGRRHTLTLLPSRKKVYAFGLAANGQLGSGNYNKSCIPQIVNGPWLSEVGISPDSELGIKSIYAGGDHCLVSLAAASSFSEVDFRLHPSERQIWQLTPELAIECAKSDESVDMEVLTAVEVIFKSLACFNASFLLENNGHLYCTSKHHGVDLKIAELAFEHIRKIEHESLKHLIWESITSDLLNSLSANPPDVETLRIYLTLPLYHEFVNSKHYAKLHTPFCKTILSLEQVPRKVITGWYALTSCDYFERLVDIFKDVVKYFIHFDTSKVVGQGKQVQFENNFFIALNMLSLLFHTNHQQRKEKVPYDLFHVQEITDVFEIRQDYFSWCADPNQNSFYLCNYPFLFDANAKHVLLQTDQALQMHAAMQYAANQSIFSIFGAVPMQNVYSILNVSRENIVEDTIRELQRFTSADLKKPMKVKFVGEEAEDTGGVRKEFFMLLLKDVLDTKYGMFEYYEESRCLWFSENPFEGESTYQLVGILCGLAIYNFTIINLTFPLALYKKLLNETPEFDDMKELSPMLWKSMQSLLDYQNDDVEDVFCLSFEITRNIFGETKTIELKENGSNIPVTQANKKEYIDLYVDYIFNKSVEKQFRGFYDGFMKVCGGRVMKLFKPHELMAAIVGNEDYNWEEFEQYAEYKNGYTANDPTIRYFWEVFHELSPEDKKKFLLFLTGSDRIPIQGMKGIKIYIQPVQDDHCLPVAHVCASLMDLPRYSSKGKMKYKLLQAIQQTQGFSLI</sequence>
<feature type="domain" description="HECT" evidence="8">
    <location>
        <begin position="723"/>
        <end position="1049"/>
    </location>
</feature>
<evidence type="ECO:0000256" key="6">
    <source>
        <dbReference type="PROSITE-ProRule" id="PRU00104"/>
    </source>
</evidence>
<protein>
    <recommendedName>
        <fullName evidence="8">HECT domain-containing protein</fullName>
    </recommendedName>
</protein>
<gene>
    <name evidence="9" type="ORF">CHIRRI_LOCUS8120</name>
</gene>
<accession>A0A9N9RX72</accession>
<evidence type="ECO:0000313" key="9">
    <source>
        <dbReference type="EMBL" id="CAG9805245.1"/>
    </source>
</evidence>
<dbReference type="PANTHER" id="PTHR45622">
    <property type="entry name" value="UBIQUITIN-PROTEIN LIGASE E3A-RELATED"/>
    <property type="match status" value="1"/>
</dbReference>
<evidence type="ECO:0000256" key="7">
    <source>
        <dbReference type="PROSITE-ProRule" id="PRU00235"/>
    </source>
</evidence>
<dbReference type="Gene3D" id="3.30.2160.10">
    <property type="entry name" value="Hect, E3 ligase catalytic domain"/>
    <property type="match status" value="1"/>
</dbReference>
<dbReference type="OrthoDB" id="5981550at2759"/>